<evidence type="ECO:0000313" key="2">
    <source>
        <dbReference type="EMBL" id="MBB5720116.1"/>
    </source>
</evidence>
<keyword evidence="3" id="KW-1185">Reference proteome</keyword>
<reference evidence="2 3" key="1">
    <citation type="submission" date="2020-08" db="EMBL/GenBank/DDBJ databases">
        <title>Genomic Encyclopedia of Type Strains, Phase IV (KMG-IV): sequencing the most valuable type-strain genomes for metagenomic binning, comparative biology and taxonomic classification.</title>
        <authorList>
            <person name="Goeker M."/>
        </authorList>
    </citation>
    <scope>NUCLEOTIDE SEQUENCE [LARGE SCALE GENOMIC DNA]</scope>
    <source>
        <strain evidence="2 3">DSM 27203</strain>
    </source>
</reference>
<proteinExistence type="predicted"/>
<protein>
    <submittedName>
        <fullName evidence="2">Uncharacterized protein</fullName>
    </submittedName>
</protein>
<dbReference type="EMBL" id="JACIJI010000009">
    <property type="protein sequence ID" value="MBB5720116.1"/>
    <property type="molecule type" value="Genomic_DNA"/>
</dbReference>
<dbReference type="RefSeq" id="WP_184005676.1">
    <property type="nucleotide sequence ID" value="NZ_BAABIF010000007.1"/>
</dbReference>
<sequence length="168" mass="19113">MFDGGAAAKRLLGLPLDSEVERAHVRERDRKLRAAANRRKSLTEAAGRQLEDEANAWLSAPSEDDEELSRIDQAGLDDLSYQHARVELERATKDRQTRIRAQNEALSCQAELREAAAKVYDREHLELFLSAPHPRIGSKPPIQHCTDQRTLRECLALLPRKRRTGRSR</sequence>
<evidence type="ECO:0000256" key="1">
    <source>
        <dbReference type="SAM" id="MobiDB-lite"/>
    </source>
</evidence>
<evidence type="ECO:0000313" key="3">
    <source>
        <dbReference type="Proteomes" id="UP000554342"/>
    </source>
</evidence>
<feature type="region of interest" description="Disordered" evidence="1">
    <location>
        <begin position="23"/>
        <end position="47"/>
    </location>
</feature>
<dbReference type="Proteomes" id="UP000554342">
    <property type="component" value="Unassembled WGS sequence"/>
</dbReference>
<feature type="compositionally biased region" description="Basic and acidic residues" evidence="1">
    <location>
        <begin position="23"/>
        <end position="32"/>
    </location>
</feature>
<gene>
    <name evidence="2" type="ORF">FHR23_003078</name>
</gene>
<comment type="caution">
    <text evidence="2">The sequence shown here is derived from an EMBL/GenBank/DDBJ whole genome shotgun (WGS) entry which is preliminary data.</text>
</comment>
<organism evidence="2 3">
    <name type="scientific">Stakelama sediminis</name>
    <dbReference type="NCBI Taxonomy" id="463200"/>
    <lineage>
        <taxon>Bacteria</taxon>
        <taxon>Pseudomonadati</taxon>
        <taxon>Pseudomonadota</taxon>
        <taxon>Alphaproteobacteria</taxon>
        <taxon>Sphingomonadales</taxon>
        <taxon>Sphingomonadaceae</taxon>
        <taxon>Stakelama</taxon>
    </lineage>
</organism>
<dbReference type="AlphaFoldDB" id="A0A840Z347"/>
<accession>A0A840Z347</accession>
<name>A0A840Z347_9SPHN</name>